<dbReference type="PANTHER" id="PTHR24173:SF74">
    <property type="entry name" value="ANKYRIN REPEAT DOMAIN-CONTAINING PROTEIN 16"/>
    <property type="match status" value="1"/>
</dbReference>
<evidence type="ECO:0000256" key="1">
    <source>
        <dbReference type="ARBA" id="ARBA00022737"/>
    </source>
</evidence>
<name>A0A813D6W8_POLGL</name>
<dbReference type="Pfam" id="PF12796">
    <property type="entry name" value="Ank_2"/>
    <property type="match status" value="1"/>
</dbReference>
<organism evidence="5 6">
    <name type="scientific">Polarella glacialis</name>
    <name type="common">Dinoflagellate</name>
    <dbReference type="NCBI Taxonomy" id="89957"/>
    <lineage>
        <taxon>Eukaryota</taxon>
        <taxon>Sar</taxon>
        <taxon>Alveolata</taxon>
        <taxon>Dinophyceae</taxon>
        <taxon>Suessiales</taxon>
        <taxon>Suessiaceae</taxon>
        <taxon>Polarella</taxon>
    </lineage>
</organism>
<evidence type="ECO:0000313" key="6">
    <source>
        <dbReference type="Proteomes" id="UP000654075"/>
    </source>
</evidence>
<feature type="compositionally biased region" description="Acidic residues" evidence="4">
    <location>
        <begin position="196"/>
        <end position="206"/>
    </location>
</feature>
<dbReference type="EMBL" id="CAJNNV010000667">
    <property type="protein sequence ID" value="CAE8583285.1"/>
    <property type="molecule type" value="Genomic_DNA"/>
</dbReference>
<reference evidence="5" key="1">
    <citation type="submission" date="2021-02" db="EMBL/GenBank/DDBJ databases">
        <authorList>
            <person name="Dougan E. K."/>
            <person name="Rhodes N."/>
            <person name="Thang M."/>
            <person name="Chan C."/>
        </authorList>
    </citation>
    <scope>NUCLEOTIDE SEQUENCE</scope>
</reference>
<feature type="repeat" description="ANK" evidence="3">
    <location>
        <begin position="118"/>
        <end position="150"/>
    </location>
</feature>
<dbReference type="SMART" id="SM00248">
    <property type="entry name" value="ANK"/>
    <property type="match status" value="2"/>
</dbReference>
<evidence type="ECO:0000313" key="5">
    <source>
        <dbReference type="EMBL" id="CAE8583285.1"/>
    </source>
</evidence>
<dbReference type="Gene3D" id="1.25.40.20">
    <property type="entry name" value="Ankyrin repeat-containing domain"/>
    <property type="match status" value="2"/>
</dbReference>
<evidence type="ECO:0000256" key="2">
    <source>
        <dbReference type="ARBA" id="ARBA00023043"/>
    </source>
</evidence>
<feature type="region of interest" description="Disordered" evidence="4">
    <location>
        <begin position="184"/>
        <end position="262"/>
    </location>
</feature>
<evidence type="ECO:0000256" key="3">
    <source>
        <dbReference type="PROSITE-ProRule" id="PRU00023"/>
    </source>
</evidence>
<dbReference type="PANTHER" id="PTHR24173">
    <property type="entry name" value="ANKYRIN REPEAT CONTAINING"/>
    <property type="match status" value="1"/>
</dbReference>
<keyword evidence="2 3" id="KW-0040">ANK repeat</keyword>
<comment type="caution">
    <text evidence="5">The sequence shown here is derived from an EMBL/GenBank/DDBJ whole genome shotgun (WGS) entry which is preliminary data.</text>
</comment>
<keyword evidence="1" id="KW-0677">Repeat</keyword>
<dbReference type="PROSITE" id="PS50088">
    <property type="entry name" value="ANK_REPEAT"/>
    <property type="match status" value="1"/>
</dbReference>
<feature type="compositionally biased region" description="Acidic residues" evidence="4">
    <location>
        <begin position="250"/>
        <end position="262"/>
    </location>
</feature>
<proteinExistence type="predicted"/>
<dbReference type="SUPFAM" id="SSF48403">
    <property type="entry name" value="Ankyrin repeat"/>
    <property type="match status" value="1"/>
</dbReference>
<sequence>VEVTAAGTLEDLFDAAFVLLARMPQAAEEPQLLGRADEECGSVVENMCRSPLILAARCGLVGVAWLVARHCNPRGLALNQLDAMGCSALRYAIVNKDETMCRCLLSFPELNLEQRESRGDTALMQAVGANAPTVCRMLLERSADASYVNRGQTALDLAEALGYEACSAVLKLVSAPSADRLDAPLANVGAGSENEASSESELDEEVRESQRSPMHAHTVSGDSSRGSSMLWANLLRNCGDDDKEGSPGDLDLDAPEDEDEAH</sequence>
<dbReference type="InterPro" id="IPR002110">
    <property type="entry name" value="Ankyrin_rpt"/>
</dbReference>
<dbReference type="InterPro" id="IPR036770">
    <property type="entry name" value="Ankyrin_rpt-contain_sf"/>
</dbReference>
<feature type="non-terminal residue" evidence="5">
    <location>
        <position position="1"/>
    </location>
</feature>
<dbReference type="AlphaFoldDB" id="A0A813D6W8"/>
<dbReference type="Proteomes" id="UP000654075">
    <property type="component" value="Unassembled WGS sequence"/>
</dbReference>
<accession>A0A813D6W8</accession>
<evidence type="ECO:0000256" key="4">
    <source>
        <dbReference type="SAM" id="MobiDB-lite"/>
    </source>
</evidence>
<protein>
    <submittedName>
        <fullName evidence="5">Uncharacterized protein</fullName>
    </submittedName>
</protein>
<dbReference type="OrthoDB" id="207120at2759"/>
<gene>
    <name evidence="5" type="ORF">PGLA1383_LOCUS2271</name>
</gene>
<feature type="non-terminal residue" evidence="5">
    <location>
        <position position="262"/>
    </location>
</feature>
<keyword evidence="6" id="KW-1185">Reference proteome</keyword>